<name>A0AAV0Z828_VICFA</name>
<keyword evidence="2" id="KW-1185">Reference proteome</keyword>
<dbReference type="AlphaFoldDB" id="A0AAV0Z828"/>
<proteinExistence type="predicted"/>
<dbReference type="EMBL" id="OX451735">
    <property type="protein sequence ID" value="CAI8593019.1"/>
    <property type="molecule type" value="Genomic_DNA"/>
</dbReference>
<evidence type="ECO:0000313" key="2">
    <source>
        <dbReference type="Proteomes" id="UP001157006"/>
    </source>
</evidence>
<dbReference type="Proteomes" id="UP001157006">
    <property type="component" value="Chromosome 1S"/>
</dbReference>
<reference evidence="1 2" key="1">
    <citation type="submission" date="2023-01" db="EMBL/GenBank/DDBJ databases">
        <authorList>
            <person name="Kreplak J."/>
        </authorList>
    </citation>
    <scope>NUCLEOTIDE SEQUENCE [LARGE SCALE GENOMIC DNA]</scope>
</reference>
<gene>
    <name evidence="1" type="ORF">VFH_I070280</name>
</gene>
<evidence type="ECO:0000313" key="1">
    <source>
        <dbReference type="EMBL" id="CAI8593019.1"/>
    </source>
</evidence>
<accession>A0AAV0Z828</accession>
<protein>
    <submittedName>
        <fullName evidence="1">Uncharacterized protein</fullName>
    </submittedName>
</protein>
<organism evidence="1 2">
    <name type="scientific">Vicia faba</name>
    <name type="common">Broad bean</name>
    <name type="synonym">Faba vulgaris</name>
    <dbReference type="NCBI Taxonomy" id="3906"/>
    <lineage>
        <taxon>Eukaryota</taxon>
        <taxon>Viridiplantae</taxon>
        <taxon>Streptophyta</taxon>
        <taxon>Embryophyta</taxon>
        <taxon>Tracheophyta</taxon>
        <taxon>Spermatophyta</taxon>
        <taxon>Magnoliopsida</taxon>
        <taxon>eudicotyledons</taxon>
        <taxon>Gunneridae</taxon>
        <taxon>Pentapetalae</taxon>
        <taxon>rosids</taxon>
        <taxon>fabids</taxon>
        <taxon>Fabales</taxon>
        <taxon>Fabaceae</taxon>
        <taxon>Papilionoideae</taxon>
        <taxon>50 kb inversion clade</taxon>
        <taxon>NPAAA clade</taxon>
        <taxon>Hologalegina</taxon>
        <taxon>IRL clade</taxon>
        <taxon>Fabeae</taxon>
        <taxon>Vicia</taxon>
    </lineage>
</organism>
<sequence length="183" mass="20997">MHHYLRIKVQNSSLLKYPSSSNFVHKAFKGAIQEKGYEKSKGKNAEEVNTSRAFLDGFGKTLMEFLPCSELYEHFPYIVGSVSCANAFHLDSRFKSWILNRGFGSFGVKHEKTNLRKEKRRSRTWWWYREFSGRHLRGALTGATAISVSEFSERKEGLSMKEVEGAQLFKRCVAPIFSSLVSL</sequence>